<dbReference type="NCBIfam" id="TIGR00369">
    <property type="entry name" value="unchar_dom_1"/>
    <property type="match status" value="1"/>
</dbReference>
<evidence type="ECO:0000256" key="5">
    <source>
        <dbReference type="ARBA" id="ARBA00038894"/>
    </source>
</evidence>
<evidence type="ECO:0000259" key="8">
    <source>
        <dbReference type="Pfam" id="PF03061"/>
    </source>
</evidence>
<dbReference type="AlphaFoldDB" id="A0A1M5SSW2"/>
<dbReference type="InterPro" id="IPR006683">
    <property type="entry name" value="Thioestr_dom"/>
</dbReference>
<evidence type="ECO:0000256" key="1">
    <source>
        <dbReference type="ARBA" id="ARBA00022801"/>
    </source>
</evidence>
<dbReference type="PANTHER" id="PTHR43240:SF20">
    <property type="entry name" value="MEDIUM_LONG-CHAIN ACYL-COA THIOESTERASE YIGI"/>
    <property type="match status" value="1"/>
</dbReference>
<dbReference type="SUPFAM" id="SSF54637">
    <property type="entry name" value="Thioesterase/thiol ester dehydrase-isomerase"/>
    <property type="match status" value="1"/>
</dbReference>
<organism evidence="9 10">
    <name type="scientific">Pollutimonas bauzanensis</name>
    <dbReference type="NCBI Taxonomy" id="658167"/>
    <lineage>
        <taxon>Bacteria</taxon>
        <taxon>Pseudomonadati</taxon>
        <taxon>Pseudomonadota</taxon>
        <taxon>Betaproteobacteria</taxon>
        <taxon>Burkholderiales</taxon>
        <taxon>Alcaligenaceae</taxon>
        <taxon>Pollutimonas</taxon>
    </lineage>
</organism>
<dbReference type="EC" id="3.1.2.20" evidence="5"/>
<comment type="catalytic activity">
    <reaction evidence="2">
        <text>a fatty acyl-CoA + H2O = a fatty acid + CoA + H(+)</text>
        <dbReference type="Rhea" id="RHEA:16781"/>
        <dbReference type="ChEBI" id="CHEBI:15377"/>
        <dbReference type="ChEBI" id="CHEBI:15378"/>
        <dbReference type="ChEBI" id="CHEBI:28868"/>
        <dbReference type="ChEBI" id="CHEBI:57287"/>
        <dbReference type="ChEBI" id="CHEBI:77636"/>
        <dbReference type="EC" id="3.1.2.20"/>
    </reaction>
</comment>
<feature type="domain" description="Thioesterase" evidence="8">
    <location>
        <begin position="46"/>
        <end position="122"/>
    </location>
</feature>
<evidence type="ECO:0000256" key="6">
    <source>
        <dbReference type="ARBA" id="ARBA00040062"/>
    </source>
</evidence>
<dbReference type="RefSeq" id="WP_073102359.1">
    <property type="nucleotide sequence ID" value="NZ_FQXE01000003.1"/>
</dbReference>
<evidence type="ECO:0000313" key="10">
    <source>
        <dbReference type="Proteomes" id="UP000184226"/>
    </source>
</evidence>
<accession>A0A1M5SSW2</accession>
<dbReference type="PANTHER" id="PTHR43240">
    <property type="entry name" value="1,4-DIHYDROXY-2-NAPHTHOYL-COA THIOESTERASE 1"/>
    <property type="match status" value="1"/>
</dbReference>
<dbReference type="CDD" id="cd03443">
    <property type="entry name" value="PaaI_thioesterase"/>
    <property type="match status" value="1"/>
</dbReference>
<dbReference type="InterPro" id="IPR003736">
    <property type="entry name" value="PAAI_dom"/>
</dbReference>
<evidence type="ECO:0000313" key="9">
    <source>
        <dbReference type="EMBL" id="SHH41585.1"/>
    </source>
</evidence>
<evidence type="ECO:0000256" key="3">
    <source>
        <dbReference type="ARBA" id="ARBA00036002"/>
    </source>
</evidence>
<gene>
    <name evidence="9" type="ORF">SAMN04488135_103170</name>
</gene>
<name>A0A1M5SSW2_9BURK</name>
<dbReference type="InterPro" id="IPR029069">
    <property type="entry name" value="HotDog_dom_sf"/>
</dbReference>
<dbReference type="EMBL" id="FQXE01000003">
    <property type="protein sequence ID" value="SHH41585.1"/>
    <property type="molecule type" value="Genomic_DNA"/>
</dbReference>
<comment type="catalytic activity">
    <reaction evidence="7">
        <text>a medium-chain fatty acyl-CoA + H2O = a medium-chain fatty acid + CoA + H(+)</text>
        <dbReference type="Rhea" id="RHEA:68184"/>
        <dbReference type="ChEBI" id="CHEBI:15377"/>
        <dbReference type="ChEBI" id="CHEBI:15378"/>
        <dbReference type="ChEBI" id="CHEBI:57287"/>
        <dbReference type="ChEBI" id="CHEBI:59558"/>
        <dbReference type="ChEBI" id="CHEBI:90546"/>
    </reaction>
</comment>
<dbReference type="STRING" id="658167.SAMN04488135_103170"/>
<reference evidence="9 10" key="1">
    <citation type="submission" date="2016-11" db="EMBL/GenBank/DDBJ databases">
        <authorList>
            <person name="Jaros S."/>
            <person name="Januszkiewicz K."/>
            <person name="Wedrychowicz H."/>
        </authorList>
    </citation>
    <scope>NUCLEOTIDE SEQUENCE [LARGE SCALE GENOMIC DNA]</scope>
    <source>
        <strain evidence="9 10">CGMCC 1.10190</strain>
    </source>
</reference>
<evidence type="ECO:0000256" key="2">
    <source>
        <dbReference type="ARBA" id="ARBA00035880"/>
    </source>
</evidence>
<evidence type="ECO:0000256" key="7">
    <source>
        <dbReference type="ARBA" id="ARBA00048062"/>
    </source>
</evidence>
<comment type="similarity">
    <text evidence="4">Belongs to the YigI thioesterase family.</text>
</comment>
<evidence type="ECO:0000256" key="4">
    <source>
        <dbReference type="ARBA" id="ARBA00038381"/>
    </source>
</evidence>
<keyword evidence="1" id="KW-0378">Hydrolase</keyword>
<dbReference type="Proteomes" id="UP000184226">
    <property type="component" value="Unassembled WGS sequence"/>
</dbReference>
<dbReference type="Gene3D" id="3.10.129.10">
    <property type="entry name" value="Hotdog Thioesterase"/>
    <property type="match status" value="1"/>
</dbReference>
<protein>
    <recommendedName>
        <fullName evidence="6">Medium/long-chain acyl-CoA thioesterase YigI</fullName>
        <ecNumber evidence="5">3.1.2.20</ecNumber>
    </recommendedName>
</protein>
<comment type="catalytic activity">
    <reaction evidence="3">
        <text>a long-chain fatty acyl-CoA + H2O = a long-chain fatty acid + CoA + H(+)</text>
        <dbReference type="Rhea" id="RHEA:67680"/>
        <dbReference type="ChEBI" id="CHEBI:15377"/>
        <dbReference type="ChEBI" id="CHEBI:15378"/>
        <dbReference type="ChEBI" id="CHEBI:57287"/>
        <dbReference type="ChEBI" id="CHEBI:57560"/>
        <dbReference type="ChEBI" id="CHEBI:83139"/>
    </reaction>
</comment>
<proteinExistence type="inferred from homology"/>
<keyword evidence="10" id="KW-1185">Reference proteome</keyword>
<dbReference type="Pfam" id="PF03061">
    <property type="entry name" value="4HBT"/>
    <property type="match status" value="1"/>
</dbReference>
<dbReference type="GO" id="GO:0047617">
    <property type="term" value="F:fatty acyl-CoA hydrolase activity"/>
    <property type="evidence" value="ECO:0007669"/>
    <property type="project" value="UniProtKB-EC"/>
</dbReference>
<dbReference type="OrthoDB" id="8851832at2"/>
<sequence length="136" mass="14598">MTDASTLSIPIDNPFLEQLGVVLTDWSPGYAEMRLDISPELGNRTGRIHGGVICTLLDSVCGYCGLYAAPGEPALRSLTLSLTSNFISSGDGAALVAKGYMVRRGRSVYFSRAEVWLDDAELLATAVGTFKYLRSS</sequence>